<sequence length="353" mass="39574">MPALHRALARTVSNRIAVHVQRSTEQAGLSAALFARHTGITAEDLIDPHGRIDGERHRRMVQLAGRLGLPPVVLERDCAVLFGDFPVLGNLCLNARTLREALAAFSTYRPLIGEFDFLLCRIAGQQVRFEYLAEFAPSSGFQALANFQVLASLTRVYDQAIPTCFAVELMGKAPPPYLVRRINDFFGAPVRYGSAANRMQFAAPMLDDPFAQHNAMLAPMLQQHAQQELDRIQQLHSFAASVENLILAFINDPQTDTRGSALLQQLCDRLQTSRWSLHRQLQLEGTHFRALEMKVKINESRRLLGNPQITLAQISEQLGFASQSAFTRFFRARHEMAPLAFRQHALLRVRAPA</sequence>
<dbReference type="EMBL" id="BMLY01000010">
    <property type="protein sequence ID" value="GGP28167.1"/>
    <property type="molecule type" value="Genomic_DNA"/>
</dbReference>
<dbReference type="SMART" id="SM00342">
    <property type="entry name" value="HTH_ARAC"/>
    <property type="match status" value="1"/>
</dbReference>
<protein>
    <recommendedName>
        <fullName evidence="4">HTH araC/xylS-type domain-containing protein</fullName>
    </recommendedName>
</protein>
<evidence type="ECO:0000313" key="5">
    <source>
        <dbReference type="EMBL" id="GGP28167.1"/>
    </source>
</evidence>
<keyword evidence="3" id="KW-0804">Transcription</keyword>
<dbReference type="InterPro" id="IPR018062">
    <property type="entry name" value="HTH_AraC-typ_CS"/>
</dbReference>
<organism evidence="5 6">
    <name type="scientific">Silvimonas amylolytica</name>
    <dbReference type="NCBI Taxonomy" id="449663"/>
    <lineage>
        <taxon>Bacteria</taxon>
        <taxon>Pseudomonadati</taxon>
        <taxon>Pseudomonadota</taxon>
        <taxon>Betaproteobacteria</taxon>
        <taxon>Neisseriales</taxon>
        <taxon>Chitinibacteraceae</taxon>
        <taxon>Silvimonas</taxon>
    </lineage>
</organism>
<dbReference type="Pfam" id="PF12833">
    <property type="entry name" value="HTH_18"/>
    <property type="match status" value="1"/>
</dbReference>
<evidence type="ECO:0000256" key="3">
    <source>
        <dbReference type="ARBA" id="ARBA00023163"/>
    </source>
</evidence>
<dbReference type="Pfam" id="PF12625">
    <property type="entry name" value="Arabinose_bd"/>
    <property type="match status" value="1"/>
</dbReference>
<keyword evidence="6" id="KW-1185">Reference proteome</keyword>
<comment type="caution">
    <text evidence="5">The sequence shown here is derived from an EMBL/GenBank/DDBJ whole genome shotgun (WGS) entry which is preliminary data.</text>
</comment>
<dbReference type="PANTHER" id="PTHR47894">
    <property type="entry name" value="HTH-TYPE TRANSCRIPTIONAL REGULATOR GADX"/>
    <property type="match status" value="1"/>
</dbReference>
<accession>A0ABQ2PRA6</accession>
<proteinExistence type="predicted"/>
<reference evidence="6" key="1">
    <citation type="journal article" date="2019" name="Int. J. Syst. Evol. Microbiol.">
        <title>The Global Catalogue of Microorganisms (GCM) 10K type strain sequencing project: providing services to taxonomists for standard genome sequencing and annotation.</title>
        <authorList>
            <consortium name="The Broad Institute Genomics Platform"/>
            <consortium name="The Broad Institute Genome Sequencing Center for Infectious Disease"/>
            <person name="Wu L."/>
            <person name="Ma J."/>
        </authorList>
    </citation>
    <scope>NUCLEOTIDE SEQUENCE [LARGE SCALE GENOMIC DNA]</scope>
    <source>
        <strain evidence="6">CGMCC 1.8860</strain>
    </source>
</reference>
<dbReference type="Gene3D" id="1.10.10.60">
    <property type="entry name" value="Homeodomain-like"/>
    <property type="match status" value="1"/>
</dbReference>
<dbReference type="InterPro" id="IPR009057">
    <property type="entry name" value="Homeodomain-like_sf"/>
</dbReference>
<dbReference type="InterPro" id="IPR032687">
    <property type="entry name" value="AraC-type_N"/>
</dbReference>
<feature type="domain" description="HTH araC/xylS-type" evidence="4">
    <location>
        <begin position="244"/>
        <end position="344"/>
    </location>
</feature>
<evidence type="ECO:0000256" key="1">
    <source>
        <dbReference type="ARBA" id="ARBA00023015"/>
    </source>
</evidence>
<dbReference type="Proteomes" id="UP000621859">
    <property type="component" value="Unassembled WGS sequence"/>
</dbReference>
<keyword evidence="1" id="KW-0805">Transcription regulation</keyword>
<keyword evidence="2" id="KW-0238">DNA-binding</keyword>
<dbReference type="PROSITE" id="PS01124">
    <property type="entry name" value="HTH_ARAC_FAMILY_2"/>
    <property type="match status" value="1"/>
</dbReference>
<dbReference type="RefSeq" id="WP_188698346.1">
    <property type="nucleotide sequence ID" value="NZ_BMLY01000010.1"/>
</dbReference>
<gene>
    <name evidence="5" type="ORF">GCM10010971_39860</name>
</gene>
<evidence type="ECO:0000313" key="6">
    <source>
        <dbReference type="Proteomes" id="UP000621859"/>
    </source>
</evidence>
<dbReference type="PROSITE" id="PS00041">
    <property type="entry name" value="HTH_ARAC_FAMILY_1"/>
    <property type="match status" value="1"/>
</dbReference>
<dbReference type="InterPro" id="IPR018060">
    <property type="entry name" value="HTH_AraC"/>
</dbReference>
<evidence type="ECO:0000259" key="4">
    <source>
        <dbReference type="PROSITE" id="PS01124"/>
    </source>
</evidence>
<dbReference type="SUPFAM" id="SSF46689">
    <property type="entry name" value="Homeodomain-like"/>
    <property type="match status" value="1"/>
</dbReference>
<dbReference type="PANTHER" id="PTHR47894:SF1">
    <property type="entry name" value="HTH-TYPE TRANSCRIPTIONAL REGULATOR VQSM"/>
    <property type="match status" value="1"/>
</dbReference>
<name>A0ABQ2PRA6_9NEIS</name>
<evidence type="ECO:0000256" key="2">
    <source>
        <dbReference type="ARBA" id="ARBA00023125"/>
    </source>
</evidence>